<sequence>MSDAKTGCELFRRGGCRRLGDDDRDRIWRLRCRRRPRVPEVPTMTASRGAYKCRFWMCWPPCRVPSQVAPTNQIGAMHRQRW</sequence>
<evidence type="ECO:0000313" key="2">
    <source>
        <dbReference type="Proteomes" id="UP000479710"/>
    </source>
</evidence>
<name>A0A6G1C3K5_9ORYZ</name>
<dbReference type="EMBL" id="SPHZ02000011">
    <property type="protein sequence ID" value="KAF0894404.1"/>
    <property type="molecule type" value="Genomic_DNA"/>
</dbReference>
<protein>
    <submittedName>
        <fullName evidence="1">Uncharacterized protein</fullName>
    </submittedName>
</protein>
<accession>A0A6G1C3K5</accession>
<proteinExistence type="predicted"/>
<evidence type="ECO:0000313" key="1">
    <source>
        <dbReference type="EMBL" id="KAF0894404.1"/>
    </source>
</evidence>
<reference evidence="1 2" key="1">
    <citation type="submission" date="2019-11" db="EMBL/GenBank/DDBJ databases">
        <title>Whole genome sequence of Oryza granulata.</title>
        <authorList>
            <person name="Li W."/>
        </authorList>
    </citation>
    <scope>NUCLEOTIDE SEQUENCE [LARGE SCALE GENOMIC DNA]</scope>
    <source>
        <strain evidence="2">cv. Menghai</strain>
        <tissue evidence="1">Leaf</tissue>
    </source>
</reference>
<dbReference type="Proteomes" id="UP000479710">
    <property type="component" value="Unassembled WGS sequence"/>
</dbReference>
<comment type="caution">
    <text evidence="1">The sequence shown here is derived from an EMBL/GenBank/DDBJ whole genome shotgun (WGS) entry which is preliminary data.</text>
</comment>
<organism evidence="1 2">
    <name type="scientific">Oryza meyeriana var. granulata</name>
    <dbReference type="NCBI Taxonomy" id="110450"/>
    <lineage>
        <taxon>Eukaryota</taxon>
        <taxon>Viridiplantae</taxon>
        <taxon>Streptophyta</taxon>
        <taxon>Embryophyta</taxon>
        <taxon>Tracheophyta</taxon>
        <taxon>Spermatophyta</taxon>
        <taxon>Magnoliopsida</taxon>
        <taxon>Liliopsida</taxon>
        <taxon>Poales</taxon>
        <taxon>Poaceae</taxon>
        <taxon>BOP clade</taxon>
        <taxon>Oryzoideae</taxon>
        <taxon>Oryzeae</taxon>
        <taxon>Oryzinae</taxon>
        <taxon>Oryza</taxon>
        <taxon>Oryza meyeriana</taxon>
    </lineage>
</organism>
<keyword evidence="2" id="KW-1185">Reference proteome</keyword>
<gene>
    <name evidence="1" type="ORF">E2562_038793</name>
</gene>
<dbReference type="AlphaFoldDB" id="A0A6G1C3K5"/>